<name>A0A158KCI6_9BURK</name>
<dbReference type="Gene3D" id="3.10.129.10">
    <property type="entry name" value="Hotdog Thioesterase"/>
    <property type="match status" value="2"/>
</dbReference>
<feature type="domain" description="FAS1-like dehydratase" evidence="1">
    <location>
        <begin position="71"/>
        <end position="126"/>
    </location>
</feature>
<dbReference type="PANTHER" id="PTHR28152:SF1">
    <property type="entry name" value="HYDROXYACYL-THIOESTER DEHYDRATASE TYPE 2, MITOCHONDRIAL"/>
    <property type="match status" value="1"/>
</dbReference>
<dbReference type="InterPro" id="IPR039569">
    <property type="entry name" value="FAS1-like_DH_region"/>
</dbReference>
<proteinExistence type="predicted"/>
<accession>A0A158KCI6</accession>
<dbReference type="InterPro" id="IPR029069">
    <property type="entry name" value="HotDog_dom_sf"/>
</dbReference>
<dbReference type="Proteomes" id="UP000054770">
    <property type="component" value="Unassembled WGS sequence"/>
</dbReference>
<comment type="caution">
    <text evidence="2">The sequence shown here is derived from an EMBL/GenBank/DDBJ whole genome shotgun (WGS) entry which is preliminary data.</text>
</comment>
<evidence type="ECO:0000313" key="2">
    <source>
        <dbReference type="EMBL" id="SAL78463.1"/>
    </source>
</evidence>
<dbReference type="PANTHER" id="PTHR28152">
    <property type="entry name" value="HYDROXYACYL-THIOESTER DEHYDRATASE TYPE 2, MITOCHONDRIAL"/>
    <property type="match status" value="1"/>
</dbReference>
<organism evidence="2 3">
    <name type="scientific">Caballeronia choica</name>
    <dbReference type="NCBI Taxonomy" id="326476"/>
    <lineage>
        <taxon>Bacteria</taxon>
        <taxon>Pseudomonadati</taxon>
        <taxon>Pseudomonadota</taxon>
        <taxon>Betaproteobacteria</taxon>
        <taxon>Burkholderiales</taxon>
        <taxon>Burkholderiaceae</taxon>
        <taxon>Caballeronia</taxon>
    </lineage>
</organism>
<dbReference type="OrthoDB" id="7183822at2"/>
<dbReference type="InterPro" id="IPR052741">
    <property type="entry name" value="Mitochondrial_HTD2"/>
</dbReference>
<keyword evidence="3" id="KW-1185">Reference proteome</keyword>
<sequence length="279" mass="30228">MTEEASHPTYTRTEHCSASLVRRVAAMLDLPMDAIDDGAVLPRGWHFILMGADTRRSDLRADGFPGLGAAIPDLGLPRLLQGGRTVVYHRNIPIGATVIRTSGVADITEKTGASGRKAIVTIAHSMRLSDETEPAITETQTYLLLPAQSSPKASVPGEPTAVSATQTKTVLPDETLLFQYSALGFNSHKIHIDRDHARDVEGFPDLVVNGGLTTLFLTEFARRELALNLGRFKMKNVAPLFCGRPVTLAADHSGTQWNLKAYDDSGRIAAEMEAEVNEL</sequence>
<evidence type="ECO:0000313" key="3">
    <source>
        <dbReference type="Proteomes" id="UP000054770"/>
    </source>
</evidence>
<dbReference type="GO" id="GO:0019171">
    <property type="term" value="F:(3R)-hydroxyacyl-[acyl-carrier-protein] dehydratase activity"/>
    <property type="evidence" value="ECO:0007669"/>
    <property type="project" value="TreeGrafter"/>
</dbReference>
<dbReference type="RefSeq" id="WP_087647461.1">
    <property type="nucleotide sequence ID" value="NZ_FCON02000078.1"/>
</dbReference>
<dbReference type="EMBL" id="FCON02000078">
    <property type="protein sequence ID" value="SAL78463.1"/>
    <property type="molecule type" value="Genomic_DNA"/>
</dbReference>
<protein>
    <submittedName>
        <fullName evidence="2">Acyl-CoA dehydrogenase</fullName>
    </submittedName>
</protein>
<reference evidence="2" key="1">
    <citation type="submission" date="2016-01" db="EMBL/GenBank/DDBJ databases">
        <authorList>
            <person name="Peeters C."/>
        </authorList>
    </citation>
    <scope>NUCLEOTIDE SEQUENCE [LARGE SCALE GENOMIC DNA]</scope>
    <source>
        <strain evidence="2">LMG 22940</strain>
    </source>
</reference>
<evidence type="ECO:0000259" key="1">
    <source>
        <dbReference type="Pfam" id="PF13452"/>
    </source>
</evidence>
<dbReference type="Pfam" id="PF13452">
    <property type="entry name" value="FAS1_DH_region"/>
    <property type="match status" value="1"/>
</dbReference>
<gene>
    <name evidence="2" type="ORF">AWB68_05426</name>
</gene>
<dbReference type="AlphaFoldDB" id="A0A158KCI6"/>
<dbReference type="SUPFAM" id="SSF54637">
    <property type="entry name" value="Thioesterase/thiol ester dehydrase-isomerase"/>
    <property type="match status" value="2"/>
</dbReference>